<keyword evidence="2" id="KW-0408">Iron</keyword>
<feature type="domain" description="4Fe-4S ferredoxin-type" evidence="4">
    <location>
        <begin position="186"/>
        <end position="215"/>
    </location>
</feature>
<protein>
    <submittedName>
        <fullName evidence="5">4Fe-4S dicluster domain-containing protein</fullName>
    </submittedName>
</protein>
<dbReference type="RefSeq" id="WP_143419311.1">
    <property type="nucleotide sequence ID" value="NZ_VJXR01000056.1"/>
</dbReference>
<name>A0A552WN69_9MICO</name>
<evidence type="ECO:0000256" key="1">
    <source>
        <dbReference type="ARBA" id="ARBA00022723"/>
    </source>
</evidence>
<evidence type="ECO:0000313" key="6">
    <source>
        <dbReference type="Proteomes" id="UP000318693"/>
    </source>
</evidence>
<proteinExistence type="predicted"/>
<dbReference type="AlphaFoldDB" id="A0A552WN69"/>
<gene>
    <name evidence="5" type="ORF">FJ693_15155</name>
</gene>
<dbReference type="SUPFAM" id="SSF54862">
    <property type="entry name" value="4Fe-4S ferredoxins"/>
    <property type="match status" value="1"/>
</dbReference>
<dbReference type="InterPro" id="IPR017896">
    <property type="entry name" value="4Fe4S_Fe-S-bd"/>
</dbReference>
<dbReference type="PROSITE" id="PS51379">
    <property type="entry name" value="4FE4S_FER_2"/>
    <property type="match status" value="2"/>
</dbReference>
<reference evidence="5 6" key="1">
    <citation type="submission" date="2019-07" db="EMBL/GenBank/DDBJ databases">
        <title>Georgenia wutianyii sp. nov. and Georgenia *** sp. nov. isolated from plateau pika (Ochotona curzoniae) in the Qinghai-Tibet plateau of China.</title>
        <authorList>
            <person name="Tian Z."/>
        </authorList>
    </citation>
    <scope>NUCLEOTIDE SEQUENCE [LARGE SCALE GENOMIC DNA]</scope>
    <source>
        <strain evidence="5 6">Z446</strain>
    </source>
</reference>
<evidence type="ECO:0000313" key="5">
    <source>
        <dbReference type="EMBL" id="TRW44039.1"/>
    </source>
</evidence>
<dbReference type="GO" id="GO:0051536">
    <property type="term" value="F:iron-sulfur cluster binding"/>
    <property type="evidence" value="ECO:0007669"/>
    <property type="project" value="UniProtKB-KW"/>
</dbReference>
<evidence type="ECO:0000256" key="3">
    <source>
        <dbReference type="ARBA" id="ARBA00023014"/>
    </source>
</evidence>
<keyword evidence="6" id="KW-1185">Reference proteome</keyword>
<dbReference type="EMBL" id="VJXR01000056">
    <property type="protein sequence ID" value="TRW44039.1"/>
    <property type="molecule type" value="Genomic_DNA"/>
</dbReference>
<dbReference type="InterPro" id="IPR017900">
    <property type="entry name" value="4Fe4S_Fe_S_CS"/>
</dbReference>
<comment type="caution">
    <text evidence="5">The sequence shown here is derived from an EMBL/GenBank/DDBJ whole genome shotgun (WGS) entry which is preliminary data.</text>
</comment>
<dbReference type="PROSITE" id="PS00198">
    <property type="entry name" value="4FE4S_FER_1"/>
    <property type="match status" value="2"/>
</dbReference>
<keyword evidence="1" id="KW-0479">Metal-binding</keyword>
<dbReference type="Gene3D" id="3.30.70.20">
    <property type="match status" value="1"/>
</dbReference>
<keyword evidence="3" id="KW-0411">Iron-sulfur</keyword>
<organism evidence="5 6">
    <name type="scientific">Georgenia yuyongxinii</name>
    <dbReference type="NCBI Taxonomy" id="2589797"/>
    <lineage>
        <taxon>Bacteria</taxon>
        <taxon>Bacillati</taxon>
        <taxon>Actinomycetota</taxon>
        <taxon>Actinomycetes</taxon>
        <taxon>Micrococcales</taxon>
        <taxon>Bogoriellaceae</taxon>
        <taxon>Georgenia</taxon>
    </lineage>
</organism>
<dbReference type="GO" id="GO:0046872">
    <property type="term" value="F:metal ion binding"/>
    <property type="evidence" value="ECO:0007669"/>
    <property type="project" value="UniProtKB-KW"/>
</dbReference>
<feature type="domain" description="4Fe-4S ferredoxin-type" evidence="4">
    <location>
        <begin position="219"/>
        <end position="248"/>
    </location>
</feature>
<evidence type="ECO:0000256" key="2">
    <source>
        <dbReference type="ARBA" id="ARBA00023004"/>
    </source>
</evidence>
<dbReference type="Proteomes" id="UP000318693">
    <property type="component" value="Unassembled WGS sequence"/>
</dbReference>
<accession>A0A552WN69</accession>
<evidence type="ECO:0000259" key="4">
    <source>
        <dbReference type="PROSITE" id="PS51379"/>
    </source>
</evidence>
<sequence length="311" mass="32435">MSPAVGLRGVQSWLRHLDDVDLELACTEHPAPEAGPAGRSVVRLTTCAAAVPVHELVELLLLGADRVRVRLDGCGDADGARAHLAPVLGVLAAAGVDRLSVSEAAVTEPVTAGPVLRRLRHPRGLRRRPVLDAGHMPLPRRQVLGLPGRPGRDLPGEHLDPQERLVAAVRALVPDGVAGLDTLASPAPQLAAQGCTACGVCVQACPADVLRLRHAGGVTTLLHEPAGCDGCGDCVAMCPQDVLTQTGTWSWADVLAGPTAAVTTLMTARCERCRTRFPTTSGDRLCPVCRYRRANPFGSSMPPGVLAGAGR</sequence>
<dbReference type="Pfam" id="PF13187">
    <property type="entry name" value="Fer4_9"/>
    <property type="match status" value="1"/>
</dbReference>